<evidence type="ECO:0000313" key="2">
    <source>
        <dbReference type="Proteomes" id="UP000095282"/>
    </source>
</evidence>
<keyword evidence="2" id="KW-1185">Reference proteome</keyword>
<dbReference type="AlphaFoldDB" id="A0A1I7U933"/>
<accession>A0A1I7U933</accession>
<dbReference type="WBParaSite" id="Csp11.Scaffold629.g16101.t1">
    <property type="protein sequence ID" value="Csp11.Scaffold629.g16101.t1"/>
    <property type="gene ID" value="Csp11.Scaffold629.g16101"/>
</dbReference>
<evidence type="ECO:0000313" key="3">
    <source>
        <dbReference type="WBParaSite" id="Csp11.Scaffold629.g16101.t1"/>
    </source>
</evidence>
<name>A0A1I7U933_9PELO</name>
<dbReference type="Proteomes" id="UP000095282">
    <property type="component" value="Unplaced"/>
</dbReference>
<organism evidence="2 3">
    <name type="scientific">Caenorhabditis tropicalis</name>
    <dbReference type="NCBI Taxonomy" id="1561998"/>
    <lineage>
        <taxon>Eukaryota</taxon>
        <taxon>Metazoa</taxon>
        <taxon>Ecdysozoa</taxon>
        <taxon>Nematoda</taxon>
        <taxon>Chromadorea</taxon>
        <taxon>Rhabditida</taxon>
        <taxon>Rhabditina</taxon>
        <taxon>Rhabditomorpha</taxon>
        <taxon>Rhabditoidea</taxon>
        <taxon>Rhabditidae</taxon>
        <taxon>Peloderinae</taxon>
        <taxon>Caenorhabditis</taxon>
    </lineage>
</organism>
<feature type="region of interest" description="Disordered" evidence="1">
    <location>
        <begin position="72"/>
        <end position="97"/>
    </location>
</feature>
<protein>
    <submittedName>
        <fullName evidence="3">Cytospin-A</fullName>
    </submittedName>
</protein>
<proteinExistence type="predicted"/>
<reference evidence="3" key="1">
    <citation type="submission" date="2016-11" db="UniProtKB">
        <authorList>
            <consortium name="WormBaseParasite"/>
        </authorList>
    </citation>
    <scope>IDENTIFICATION</scope>
</reference>
<sequence length="164" mass="17348">MSGGKTNETQSVFSTTSTTLTTATTLTTFFSTPSESNELFAQMRRVSSLSNDVPGSSERDRPITVSTIRVSSSLTNAVPPPPKRFRPSTSTVSTDQEDQLFGQLCSTLGMSEVVSSGPESVHIPTATATTTASSTPPETHELLAQMSHVSSMANDVARSSDRGQ</sequence>
<evidence type="ECO:0000256" key="1">
    <source>
        <dbReference type="SAM" id="MobiDB-lite"/>
    </source>
</evidence>